<dbReference type="EMBL" id="JAERPS020000001">
    <property type="protein sequence ID" value="MBZ9610566.1"/>
    <property type="molecule type" value="Genomic_DNA"/>
</dbReference>
<keyword evidence="5" id="KW-1185">Reference proteome</keyword>
<feature type="domain" description="PNPLA" evidence="3">
    <location>
        <begin position="16"/>
        <end position="183"/>
    </location>
</feature>
<comment type="caution">
    <text evidence="2">Lacks conserved residue(s) required for the propagation of feature annotation.</text>
</comment>
<dbReference type="Proteomes" id="UP000663814">
    <property type="component" value="Unassembled WGS sequence"/>
</dbReference>
<evidence type="ECO:0000313" key="5">
    <source>
        <dbReference type="Proteomes" id="UP000663814"/>
    </source>
</evidence>
<feature type="active site" description="Proton acceptor" evidence="2">
    <location>
        <position position="170"/>
    </location>
</feature>
<sequence length="297" mass="32716">MSISVAKDETVKAIVPILSGGGTRLSCYIGILQALQEMGFEFRHLVGVSGGSIVAALYAAGHSLAEIKTLALHTDFRQFWSFSFTSLLRTGGLCNGNKLEAWLDKQLKGITFAQLAYDLHILATDINGGGPVVFNRSKTPHLKVSKAIRFSMSIPLFFSFQAFEQHIMTDGVILSEDALHRDWSGSGLPLICFRLKSDAESRPLQTSRYFPVVSYVYMLIRTFMSAVSREYVHAEYWHNTIVINTGSVSSVDFALSIAQKLQLFDMGYQTAHSIVPLKLAGLFTEVTAGDSDKKTTT</sequence>
<comment type="caution">
    <text evidence="4">The sequence shown here is derived from an EMBL/GenBank/DDBJ whole genome shotgun (WGS) entry which is preliminary data.</text>
</comment>
<dbReference type="Gene3D" id="3.40.1090.10">
    <property type="entry name" value="Cytosolic phospholipase A2 catalytic domain"/>
    <property type="match status" value="2"/>
</dbReference>
<dbReference type="PANTHER" id="PTHR46394:SF1">
    <property type="entry name" value="PNPLA DOMAIN-CONTAINING PROTEIN"/>
    <property type="match status" value="1"/>
</dbReference>
<gene>
    <name evidence="4" type="ORF">I4W93_003035</name>
</gene>
<dbReference type="Pfam" id="PF01734">
    <property type="entry name" value="Patatin"/>
    <property type="match status" value="1"/>
</dbReference>
<dbReference type="InterPro" id="IPR016035">
    <property type="entry name" value="Acyl_Trfase/lysoPLipase"/>
</dbReference>
<protein>
    <submittedName>
        <fullName evidence="4">Patatin-like phospholipase family protein</fullName>
    </submittedName>
</protein>
<evidence type="ECO:0000259" key="3">
    <source>
        <dbReference type="PROSITE" id="PS51635"/>
    </source>
</evidence>
<dbReference type="SUPFAM" id="SSF52151">
    <property type="entry name" value="FabD/lysophospholipase-like"/>
    <property type="match status" value="1"/>
</dbReference>
<dbReference type="InterPro" id="IPR002641">
    <property type="entry name" value="PNPLA_dom"/>
</dbReference>
<evidence type="ECO:0000313" key="4">
    <source>
        <dbReference type="EMBL" id="MBZ9610566.1"/>
    </source>
</evidence>
<organism evidence="4 5">
    <name type="scientific">Rheinheimera maricola</name>
    <dbReference type="NCBI Taxonomy" id="2793282"/>
    <lineage>
        <taxon>Bacteria</taxon>
        <taxon>Pseudomonadati</taxon>
        <taxon>Pseudomonadota</taxon>
        <taxon>Gammaproteobacteria</taxon>
        <taxon>Chromatiales</taxon>
        <taxon>Chromatiaceae</taxon>
        <taxon>Rheinheimera</taxon>
    </lineage>
</organism>
<dbReference type="RefSeq" id="WP_205309906.1">
    <property type="nucleotide sequence ID" value="NZ_JAERPS020000001.1"/>
</dbReference>
<dbReference type="InterPro" id="IPR052580">
    <property type="entry name" value="Lipid_Hydrolase"/>
</dbReference>
<evidence type="ECO:0000256" key="1">
    <source>
        <dbReference type="ARBA" id="ARBA00023098"/>
    </source>
</evidence>
<keyword evidence="1 2" id="KW-0443">Lipid metabolism</keyword>
<dbReference type="CDD" id="cd07207">
    <property type="entry name" value="Pat_ExoU_VipD_like"/>
    <property type="match status" value="1"/>
</dbReference>
<proteinExistence type="predicted"/>
<evidence type="ECO:0000256" key="2">
    <source>
        <dbReference type="PROSITE-ProRule" id="PRU01161"/>
    </source>
</evidence>
<accession>A0ABS7X5H6</accession>
<dbReference type="PANTHER" id="PTHR46394">
    <property type="entry name" value="ANNEXIN"/>
    <property type="match status" value="1"/>
</dbReference>
<reference evidence="4 5" key="1">
    <citation type="submission" date="2021-08" db="EMBL/GenBank/DDBJ databases">
        <title>Rheinheimera aquimaris sp. nov., isolated from seawater of the East Sea in Korea.</title>
        <authorList>
            <person name="Kim K.H."/>
            <person name="Wenting R."/>
            <person name="Kim K.R."/>
            <person name="Jeon C.O."/>
        </authorList>
    </citation>
    <scope>NUCLEOTIDE SEQUENCE [LARGE SCALE GENOMIC DNA]</scope>
    <source>
        <strain evidence="4 5">MA-13</strain>
    </source>
</reference>
<feature type="active site" description="Nucleophile" evidence="2">
    <location>
        <position position="49"/>
    </location>
</feature>
<name>A0ABS7X5H6_9GAMM</name>
<feature type="short sequence motif" description="GXSXG" evidence="2">
    <location>
        <begin position="47"/>
        <end position="51"/>
    </location>
</feature>
<keyword evidence="2" id="KW-0442">Lipid degradation</keyword>
<dbReference type="PROSITE" id="PS51635">
    <property type="entry name" value="PNPLA"/>
    <property type="match status" value="1"/>
</dbReference>
<keyword evidence="2" id="KW-0378">Hydrolase</keyword>